<proteinExistence type="predicted"/>
<feature type="signal peptide" evidence="2">
    <location>
        <begin position="1"/>
        <end position="16"/>
    </location>
</feature>
<feature type="region of interest" description="Disordered" evidence="1">
    <location>
        <begin position="68"/>
        <end position="109"/>
    </location>
</feature>
<feature type="region of interest" description="Disordered" evidence="1">
    <location>
        <begin position="834"/>
        <end position="1053"/>
    </location>
</feature>
<sequence>MRTIFVLLLCVGTAFTATHVNISIAQHPATNPADVTYLEGTAPDELKAGPAKKPNGEERFARLRAANENDKAEKVEVKSEQKQEQVLSSVGNSKPAQQAQQSIEQSNGFRPQQQRFYGRIRQQNRQSQFRQANAQDKQNQEFERYIQNYHSGPTVETVFETADHSPSGRYEYSSSSSSSAGPARLVAINAKPSQQHTFERQVALPAAVAASASAAASVDEQSKSAPDAKIQISPAPVAAQPAGAAPVAVHAPAPAISVAAVVPTGPSKAVTTVHSGSSDGGKIHLGGTFGNSFGGAGSGSPGVTFRVAGGGGYSPPNYDQVPSYAKPDYGQPSFSYDHGDGGGFLNEYPPSVDEPAGGYDGFYGNQEHDYHSNGGYLPVNPNVYQRPVVTKTIQIAQPALKAKKFEVRHPAIQKEFYDIEERVVIKPAGTIVVELEHPVAKIPKGETVLPLGHPHPAIAAQYNINSDADIETESSSAGSYNNGVRSNSNQVYVGAARKNPAPVISGTNIASTVTATPTNNPNAKRDFVEANLRKQYGEEAKLIAPTDAALGEQNSRSRNFYIPAESHDSQRQVPNRNFSPNTFRREESNYQRPSRVEAQQNGQVYQPRYSKNEEQSLKNTSPDVPNDFNNDDDEYKGEYITGNFYSASKDPKPARLQEEPAKSERITAEPQTRIIKHEHTINLPPSQHNIYLAPSRFEERPVLVQAQRKQAPSAKQQPAHLEEEPARVSEVKSFLNRQRDGVVVYAVPARRPAPAQQRYTQNERRQPQYVAPQRTYEQLRYDPDADVDSAAVEYSAPYSHMRYDPNESARLTADAEYQRGSNEKVPQRTITVHYNRGPESNARLTAQNKSESDSKEPAKIAESNEDVRPKTEDIRPLAHIQLQVPYGPQEADEPIRVMSSINPPKERSRTAKISQPEAKKVDDEQVEDVNTESAPEPSAKQEENVLRSENIESQPDCAQNAEKVSARYENPQPSDNENVQYVAEPQNRVQIKSQRLIDTSNSNANSKENVKSAPSDAESIDPNGKDASSQATPPGSRVIAANPAPNDASATSESFHKRRIVVNHPFQTVREVVEHEPITNYHQIQVHERASPTSAYNKAPYFAPNGQLRQFEMVRVPVMYHQPSGVTHGNLVYALPDAIPVHEDNGEVEPSYQQRRQRVRA</sequence>
<evidence type="ECO:0000313" key="3">
    <source>
        <dbReference type="EMBL" id="JAC39323.1"/>
    </source>
</evidence>
<feature type="compositionally biased region" description="Basic and acidic residues" evidence="1">
    <location>
        <begin position="68"/>
        <end position="83"/>
    </location>
</feature>
<reference evidence="3" key="1">
    <citation type="journal article" date="2014" name="BMC Genomics">
        <title>Characterizing the developmental transcriptome of the oriental fruit fly, Bactrocera dorsalis (Diptera: Tephritidae) through comparative genomic analysis with Drosophila melanogaster utilizing modENCODE datasets.</title>
        <authorList>
            <person name="Geib S.M."/>
            <person name="Calla B."/>
            <person name="Hall B."/>
            <person name="Hou S."/>
            <person name="Manoukis N.C."/>
        </authorList>
    </citation>
    <scope>NUCLEOTIDE SEQUENCE</scope>
    <source>
        <strain evidence="3">Punador</strain>
    </source>
</reference>
<evidence type="ECO:0000256" key="1">
    <source>
        <dbReference type="SAM" id="MobiDB-lite"/>
    </source>
</evidence>
<evidence type="ECO:0000256" key="2">
    <source>
        <dbReference type="SAM" id="SignalP"/>
    </source>
</evidence>
<organism evidence="3">
    <name type="scientific">Bactrocera dorsalis</name>
    <name type="common">Oriental fruit fly</name>
    <name type="synonym">Dacus dorsalis</name>
    <dbReference type="NCBI Taxonomy" id="27457"/>
    <lineage>
        <taxon>Eukaryota</taxon>
        <taxon>Metazoa</taxon>
        <taxon>Ecdysozoa</taxon>
        <taxon>Arthropoda</taxon>
        <taxon>Hexapoda</taxon>
        <taxon>Insecta</taxon>
        <taxon>Pterygota</taxon>
        <taxon>Neoptera</taxon>
        <taxon>Endopterygota</taxon>
        <taxon>Diptera</taxon>
        <taxon>Brachycera</taxon>
        <taxon>Muscomorpha</taxon>
        <taxon>Tephritoidea</taxon>
        <taxon>Tephritidae</taxon>
        <taxon>Bactrocera</taxon>
        <taxon>Bactrocera</taxon>
    </lineage>
</organism>
<feature type="compositionally biased region" description="Basic and acidic residues" evidence="1">
    <location>
        <begin position="939"/>
        <end position="950"/>
    </location>
</feature>
<feature type="compositionally biased region" description="Basic and acidic residues" evidence="1">
    <location>
        <begin position="850"/>
        <end position="859"/>
    </location>
</feature>
<protein>
    <submittedName>
        <fullName evidence="3">Uncharacterized protein</fullName>
    </submittedName>
</protein>
<keyword evidence="2" id="KW-0732">Signal</keyword>
<feature type="region of interest" description="Disordered" evidence="1">
    <location>
        <begin position="753"/>
        <end position="774"/>
    </location>
</feature>
<name>A0A034VCQ3_BACDO</name>
<accession>A0A034VCQ3</accession>
<feature type="compositionally biased region" description="Polar residues" evidence="1">
    <location>
        <begin position="87"/>
        <end position="109"/>
    </location>
</feature>
<dbReference type="AlphaFoldDB" id="A0A034VCQ3"/>
<feature type="compositionally biased region" description="Basic and acidic residues" evidence="1">
    <location>
        <begin position="649"/>
        <end position="666"/>
    </location>
</feature>
<feature type="compositionally biased region" description="Polar residues" evidence="1">
    <location>
        <begin position="571"/>
        <end position="582"/>
    </location>
</feature>
<dbReference type="EMBL" id="GAKP01019629">
    <property type="protein sequence ID" value="JAC39323.1"/>
    <property type="molecule type" value="Transcribed_RNA"/>
</dbReference>
<feature type="region of interest" description="Disordered" evidence="1">
    <location>
        <begin position="563"/>
        <end position="666"/>
    </location>
</feature>
<feature type="compositionally biased region" description="Basic and acidic residues" evidence="1">
    <location>
        <begin position="865"/>
        <end position="876"/>
    </location>
</feature>
<feature type="compositionally biased region" description="Polar residues" evidence="1">
    <location>
        <begin position="987"/>
        <end position="1007"/>
    </location>
</feature>
<feature type="chain" id="PRO_5001556602" evidence="2">
    <location>
        <begin position="17"/>
        <end position="1161"/>
    </location>
</feature>
<dbReference type="OrthoDB" id="6630845at2759"/>